<name>A0A4D9EKN9_9SAUR</name>
<reference evidence="3 4" key="2">
    <citation type="submission" date="2019-04" db="EMBL/GenBank/DDBJ databases">
        <title>The genome sequence of big-headed turtle.</title>
        <authorList>
            <person name="Gong S."/>
        </authorList>
    </citation>
    <scope>NUCLEOTIDE SEQUENCE [LARGE SCALE GENOMIC DNA]</scope>
    <source>
        <strain evidence="3">DO16091913</strain>
        <tissue evidence="3">Muscle</tissue>
    </source>
</reference>
<dbReference type="Proteomes" id="UP000297703">
    <property type="component" value="Unassembled WGS sequence"/>
</dbReference>
<evidence type="ECO:0000259" key="2">
    <source>
        <dbReference type="PROSITE" id="PS50004"/>
    </source>
</evidence>
<comment type="caution">
    <text evidence="3">The sequence shown here is derived from an EMBL/GenBank/DDBJ whole genome shotgun (WGS) entry which is preliminary data.</text>
</comment>
<feature type="region of interest" description="Disordered" evidence="1">
    <location>
        <begin position="1"/>
        <end position="232"/>
    </location>
</feature>
<sequence length="381" mass="41107">MFLSRQRATNRKPGPLPTCPNVLTPDRIPKFFIPPKLSTLYGRAPGGSPGSQQSPQGTRSPETHRTLIRAADQRVIHTQSLHQDPAARAEGEAGQQLSPACSMPHLVSPGGFPLLPESPHTRRRESLFHTTCPPHRISLDLSPEPSARLLPPELRPWQPVPQDSDTASSAGSSPFGSPVLGHSLACQAPRGRPLCSRTPDAPAVGRAGSLSAEEASSTDDSPSFPRRQAEPSWGAAASLAPPPFYPLDFICRPARVAQENVVALSRGGCLRLASAYVPGSRRLHVRLVSAEGLYPRPCDPRRLGCCVALQLRPGKVQKQRSAVVKRSQSPIFNEDFFFEGLAPHELPGRRLRLKALNKGCGVRRDTVLGEAEVPLPALLPP</sequence>
<dbReference type="AlphaFoldDB" id="A0A4D9EKN9"/>
<dbReference type="InterPro" id="IPR035892">
    <property type="entry name" value="C2_domain_sf"/>
</dbReference>
<dbReference type="InterPro" id="IPR043549">
    <property type="entry name" value="C2C4C/C2C4D"/>
</dbReference>
<dbReference type="PROSITE" id="PS50004">
    <property type="entry name" value="C2"/>
    <property type="match status" value="1"/>
</dbReference>
<dbReference type="SUPFAM" id="SSF49562">
    <property type="entry name" value="C2 domain (Calcium/lipid-binding domain, CaLB)"/>
    <property type="match status" value="1"/>
</dbReference>
<proteinExistence type="predicted"/>
<protein>
    <submittedName>
        <fullName evidence="3">G-protein coupled receptor family C group 5 member C</fullName>
    </submittedName>
</protein>
<dbReference type="SMART" id="SM00239">
    <property type="entry name" value="C2"/>
    <property type="match status" value="1"/>
</dbReference>
<keyword evidence="3" id="KW-0675">Receptor</keyword>
<dbReference type="PANTHER" id="PTHR46291:SF1">
    <property type="entry name" value="C2 CALCIUM-DEPENDENT DOMAIN-CONTAINING PROTEIN 4D"/>
    <property type="match status" value="1"/>
</dbReference>
<keyword evidence="4" id="KW-1185">Reference proteome</keyword>
<feature type="compositionally biased region" description="Basic and acidic residues" evidence="1">
    <location>
        <begin position="61"/>
        <end position="75"/>
    </location>
</feature>
<dbReference type="OrthoDB" id="9947256at2759"/>
<dbReference type="InterPro" id="IPR000008">
    <property type="entry name" value="C2_dom"/>
</dbReference>
<dbReference type="Gene3D" id="2.60.40.150">
    <property type="entry name" value="C2 domain"/>
    <property type="match status" value="1"/>
</dbReference>
<dbReference type="Pfam" id="PF00168">
    <property type="entry name" value="C2"/>
    <property type="match status" value="1"/>
</dbReference>
<reference evidence="3 4" key="1">
    <citation type="submission" date="2019-04" db="EMBL/GenBank/DDBJ databases">
        <title>Draft genome of the big-headed turtle Platysternon megacephalum.</title>
        <authorList>
            <person name="Gong S."/>
        </authorList>
    </citation>
    <scope>NUCLEOTIDE SEQUENCE [LARGE SCALE GENOMIC DNA]</scope>
    <source>
        <strain evidence="3">DO16091913</strain>
        <tissue evidence="3">Muscle</tissue>
    </source>
</reference>
<dbReference type="EMBL" id="QXTE01000095">
    <property type="protein sequence ID" value="TFK06634.1"/>
    <property type="molecule type" value="Genomic_DNA"/>
</dbReference>
<gene>
    <name evidence="3" type="ORF">DR999_PMT10525</name>
</gene>
<evidence type="ECO:0000313" key="4">
    <source>
        <dbReference type="Proteomes" id="UP000297703"/>
    </source>
</evidence>
<feature type="domain" description="C2" evidence="2">
    <location>
        <begin position="266"/>
        <end position="381"/>
    </location>
</feature>
<feature type="compositionally biased region" description="Low complexity" evidence="1">
    <location>
        <begin position="167"/>
        <end position="178"/>
    </location>
</feature>
<accession>A0A4D9EKN9</accession>
<organism evidence="3 4">
    <name type="scientific">Platysternon megacephalum</name>
    <name type="common">big-headed turtle</name>
    <dbReference type="NCBI Taxonomy" id="55544"/>
    <lineage>
        <taxon>Eukaryota</taxon>
        <taxon>Metazoa</taxon>
        <taxon>Chordata</taxon>
        <taxon>Craniata</taxon>
        <taxon>Vertebrata</taxon>
        <taxon>Euteleostomi</taxon>
        <taxon>Archelosauria</taxon>
        <taxon>Testudinata</taxon>
        <taxon>Testudines</taxon>
        <taxon>Cryptodira</taxon>
        <taxon>Durocryptodira</taxon>
        <taxon>Testudinoidea</taxon>
        <taxon>Platysternidae</taxon>
        <taxon>Platysternon</taxon>
    </lineage>
</organism>
<dbReference type="STRING" id="55544.A0A4D9EKN9"/>
<evidence type="ECO:0000256" key="1">
    <source>
        <dbReference type="SAM" id="MobiDB-lite"/>
    </source>
</evidence>
<dbReference type="PANTHER" id="PTHR46291">
    <property type="entry name" value="C2 DOMAIN-CONTAINING PROTEIN"/>
    <property type="match status" value="1"/>
</dbReference>
<evidence type="ECO:0000313" key="3">
    <source>
        <dbReference type="EMBL" id="TFK06634.1"/>
    </source>
</evidence>